<accession>A0A3P9ANA6</accession>
<name>A0A3P9ANA6_ESOLU</name>
<evidence type="ECO:0000256" key="11">
    <source>
        <dbReference type="SAM" id="MobiDB-lite"/>
    </source>
</evidence>
<feature type="repeat" description="ARM" evidence="10">
    <location>
        <begin position="430"/>
        <end position="473"/>
    </location>
</feature>
<comment type="similarity">
    <text evidence="4">Belongs to the beta-catenin family.</text>
</comment>
<dbReference type="Bgee" id="ENSELUG00000023403">
    <property type="expression patterns" value="Expressed in brain and 5 other cell types or tissues"/>
</dbReference>
<evidence type="ECO:0000256" key="1">
    <source>
        <dbReference type="ARBA" id="ARBA00004123"/>
    </source>
</evidence>
<dbReference type="OMA" id="TQNTDAN"/>
<proteinExistence type="inferred from homology"/>
<dbReference type="GO" id="GO:0005737">
    <property type="term" value="C:cytoplasm"/>
    <property type="evidence" value="ECO:0007669"/>
    <property type="project" value="UniProtKB-SubCell"/>
</dbReference>
<dbReference type="PROSITE" id="PS50176">
    <property type="entry name" value="ARM_REPEAT"/>
    <property type="match status" value="3"/>
</dbReference>
<dbReference type="RefSeq" id="XP_019909293.2">
    <property type="nucleotide sequence ID" value="XM_020053734.3"/>
</dbReference>
<evidence type="ECO:0000256" key="3">
    <source>
        <dbReference type="ARBA" id="ARBA00004536"/>
    </source>
</evidence>
<dbReference type="InterPro" id="IPR000225">
    <property type="entry name" value="Armadillo"/>
</dbReference>
<dbReference type="InParanoid" id="A0A3P9ANA6"/>
<dbReference type="GO" id="GO:0005634">
    <property type="term" value="C:nucleus"/>
    <property type="evidence" value="ECO:0007669"/>
    <property type="project" value="UniProtKB-SubCell"/>
</dbReference>
<dbReference type="Pfam" id="PF00514">
    <property type="entry name" value="Arm"/>
    <property type="match status" value="4"/>
</dbReference>
<keyword evidence="8" id="KW-0965">Cell junction</keyword>
<dbReference type="GO" id="GO:0098609">
    <property type="term" value="P:cell-cell adhesion"/>
    <property type="evidence" value="ECO:0007669"/>
    <property type="project" value="InterPro"/>
</dbReference>
<dbReference type="GO" id="GO:0005886">
    <property type="term" value="C:plasma membrane"/>
    <property type="evidence" value="ECO:0007669"/>
    <property type="project" value="TreeGrafter"/>
</dbReference>
<evidence type="ECO:0000256" key="2">
    <source>
        <dbReference type="ARBA" id="ARBA00004496"/>
    </source>
</evidence>
<dbReference type="InterPro" id="IPR011989">
    <property type="entry name" value="ARM-like"/>
</dbReference>
<dbReference type="InterPro" id="IPR028435">
    <property type="entry name" value="Plakophilin/d_Catenin"/>
</dbReference>
<dbReference type="SMART" id="SM00185">
    <property type="entry name" value="ARM"/>
    <property type="match status" value="7"/>
</dbReference>
<evidence type="ECO:0000256" key="9">
    <source>
        <dbReference type="ARBA" id="ARBA00023242"/>
    </source>
</evidence>
<dbReference type="InterPro" id="IPR016024">
    <property type="entry name" value="ARM-type_fold"/>
</dbReference>
<dbReference type="CTD" id="572216"/>
<feature type="region of interest" description="Disordered" evidence="11">
    <location>
        <begin position="1"/>
        <end position="137"/>
    </location>
</feature>
<evidence type="ECO:0000256" key="8">
    <source>
        <dbReference type="ARBA" id="ARBA00022949"/>
    </source>
</evidence>
<reference evidence="12" key="4">
    <citation type="submission" date="2025-09" db="UniProtKB">
        <authorList>
            <consortium name="Ensembl"/>
        </authorList>
    </citation>
    <scope>IDENTIFICATION</scope>
</reference>
<evidence type="ECO:0000256" key="6">
    <source>
        <dbReference type="ARBA" id="ARBA00022737"/>
    </source>
</evidence>
<dbReference type="STRING" id="8010.ENSELUP00000042257"/>
<dbReference type="Proteomes" id="UP000265140">
    <property type="component" value="Chromosome 14"/>
</dbReference>
<keyword evidence="9" id="KW-0539">Nucleus</keyword>
<keyword evidence="6" id="KW-0677">Repeat</keyword>
<dbReference type="PANTHER" id="PTHR10372">
    <property type="entry name" value="PLAKOPHILLIN-RELATED"/>
    <property type="match status" value="1"/>
</dbReference>
<evidence type="ECO:0008006" key="14">
    <source>
        <dbReference type="Google" id="ProtNLM"/>
    </source>
</evidence>
<evidence type="ECO:0000313" key="13">
    <source>
        <dbReference type="Proteomes" id="UP000265140"/>
    </source>
</evidence>
<evidence type="ECO:0000256" key="4">
    <source>
        <dbReference type="ARBA" id="ARBA00005462"/>
    </source>
</evidence>
<feature type="compositionally biased region" description="Polar residues" evidence="11">
    <location>
        <begin position="86"/>
        <end position="126"/>
    </location>
</feature>
<dbReference type="SUPFAM" id="SSF48371">
    <property type="entry name" value="ARM repeat"/>
    <property type="match status" value="1"/>
</dbReference>
<evidence type="ECO:0000256" key="5">
    <source>
        <dbReference type="ARBA" id="ARBA00022490"/>
    </source>
</evidence>
<dbReference type="Gene3D" id="1.25.10.10">
    <property type="entry name" value="Leucine-rich Repeat Variant"/>
    <property type="match status" value="1"/>
</dbReference>
<dbReference type="GeneTree" id="ENSGT00940000157027"/>
<evidence type="ECO:0000256" key="7">
    <source>
        <dbReference type="ARBA" id="ARBA00022889"/>
    </source>
</evidence>
<feature type="compositionally biased region" description="Basic and acidic residues" evidence="11">
    <location>
        <begin position="60"/>
        <end position="72"/>
    </location>
</feature>
<dbReference type="FunFam" id="1.25.10.10:FF:000007">
    <property type="entry name" value="ARVCF, delta catenin family member"/>
    <property type="match status" value="1"/>
</dbReference>
<protein>
    <recommendedName>
        <fullName evidence="14">ARVCF delta catenin family member a</fullName>
    </recommendedName>
</protein>
<dbReference type="GeneID" id="105025166"/>
<sequence>MPAEVKEEQVPDGPSSLGALNLEPKEPPLEPPSPAEEDLDTPTSNISVVTSTNGSSTTETETHQLTETEDPKALQLRIDQTDNRDTTGPQLPQTSQPPLVTIGQDNSPPQSGPLTNGQPCSESLTNPITAPATATPLPPPFSTGGEANTEIPEGQNVISTLPDGHLRGLGGDTCAGYGSLSRGGIHHGSLHTYWPTRNYQPQPGGHYTLPLPRDNYGQVGLTNQTKGDGPADAQEVKVDYPTCSYATLGGIHQLRPITTMELLREPSRTRPISFPCLGPPSPLNPSFPLYLSRGGYEEALMSQVDGDPASFFQAMSRAQTLQFPHKRSSMVSLDSIRKDPRWRDPNLREVITMLSHPMDPVKSNAAAYLQHLCYENDRIKQDVRQLKGVPVLVGLLDHPKAEVHRKACGALRNISYGKDHQNKVAIKNCDGIPALVRLLRKSSNMEVRELVTGTLWNLSSHEPLKMMVINHGLQTLTDEVIIPNSGWRRDPTEHSRPQETEWTTVFKNTSGCLRNVSSDGAEARQRLRECAGLVDALLHALQSAVANKETDNKSVENCVCILRNLSYHVHKEVPGAERFQEPMANQVPRSTSGGNQKKKNEADCFGVKKPKEEWFNQSWRNGPSDKKYSTLDLPKRTEPMKGLELLYQPEVVRLYLSLLTRSQNHNTLEAAAGALQNLAAGHWAWSSYIRATVRKEKGLPVLVELLRSDGDKVVRAVAIALRNLAIDRRNKDLIGSYAMRDLVSNLPSGQQRPAKNLEGDTVVAILNTIHEIISDSPENTRGLIQSHAIQKLVAINKTSQSVRETKAASHVLQTVWAYKDLRNSLYKGGWNKTHFKPSTTGMAKKPTSKKSGFDDITLPLMEKNQVFPTDGYSNVEQTERVGEGPGHVVEREPLQSIPERKHFIRAGRPAVGLVDRKPPPLDSWV</sequence>
<reference evidence="12" key="2">
    <citation type="submission" date="2020-02" db="EMBL/GenBank/DDBJ databases">
        <title>Esox lucius (northern pike) genome, fEsoLuc1, primary haplotype.</title>
        <authorList>
            <person name="Myers G."/>
            <person name="Karagic N."/>
            <person name="Meyer A."/>
            <person name="Pippel M."/>
            <person name="Reichard M."/>
            <person name="Winkler S."/>
            <person name="Tracey A."/>
            <person name="Sims Y."/>
            <person name="Howe K."/>
            <person name="Rhie A."/>
            <person name="Formenti G."/>
            <person name="Durbin R."/>
            <person name="Fedrigo O."/>
            <person name="Jarvis E.D."/>
        </authorList>
    </citation>
    <scope>NUCLEOTIDE SEQUENCE [LARGE SCALE GENOMIC DNA]</scope>
</reference>
<evidence type="ECO:0000313" key="12">
    <source>
        <dbReference type="Ensembl" id="ENSELUP00000042257.3"/>
    </source>
</evidence>
<keyword evidence="13" id="KW-1185">Reference proteome</keyword>
<keyword evidence="7" id="KW-0130">Cell adhesion</keyword>
<dbReference type="AlphaFoldDB" id="A0A3P9ANA6"/>
<feature type="repeat" description="ARM" evidence="10">
    <location>
        <begin position="697"/>
        <end position="734"/>
    </location>
</feature>
<dbReference type="Ensembl" id="ENSELUT00000043217.3">
    <property type="protein sequence ID" value="ENSELUP00000042257.3"/>
    <property type="gene ID" value="ENSELUG00000023403.3"/>
</dbReference>
<organism evidence="12 13">
    <name type="scientific">Esox lucius</name>
    <name type="common">Northern pike</name>
    <dbReference type="NCBI Taxonomy" id="8010"/>
    <lineage>
        <taxon>Eukaryota</taxon>
        <taxon>Metazoa</taxon>
        <taxon>Chordata</taxon>
        <taxon>Craniata</taxon>
        <taxon>Vertebrata</taxon>
        <taxon>Euteleostomi</taxon>
        <taxon>Actinopterygii</taxon>
        <taxon>Neopterygii</taxon>
        <taxon>Teleostei</taxon>
        <taxon>Protacanthopterygii</taxon>
        <taxon>Esociformes</taxon>
        <taxon>Esocidae</taxon>
        <taxon>Esox</taxon>
    </lineage>
</organism>
<dbReference type="GO" id="GO:0005912">
    <property type="term" value="C:adherens junction"/>
    <property type="evidence" value="ECO:0007669"/>
    <property type="project" value="UniProtKB-SubCell"/>
</dbReference>
<evidence type="ECO:0000256" key="10">
    <source>
        <dbReference type="PROSITE-ProRule" id="PRU00259"/>
    </source>
</evidence>
<reference evidence="12" key="3">
    <citation type="submission" date="2025-08" db="UniProtKB">
        <authorList>
            <consortium name="Ensembl"/>
        </authorList>
    </citation>
    <scope>IDENTIFICATION</scope>
</reference>
<feature type="region of interest" description="Disordered" evidence="11">
    <location>
        <begin position="582"/>
        <end position="601"/>
    </location>
</feature>
<feature type="repeat" description="ARM" evidence="10">
    <location>
        <begin position="387"/>
        <end position="424"/>
    </location>
</feature>
<dbReference type="RefSeq" id="XP_034152986.1">
    <property type="nucleotide sequence ID" value="XM_034297095.1"/>
</dbReference>
<feature type="compositionally biased region" description="Low complexity" evidence="11">
    <location>
        <begin position="41"/>
        <end position="59"/>
    </location>
</feature>
<dbReference type="PANTHER" id="PTHR10372:SF5">
    <property type="entry name" value="SPLICING REGULATOR ARVCF"/>
    <property type="match status" value="1"/>
</dbReference>
<reference evidence="13" key="1">
    <citation type="journal article" date="2014" name="PLoS ONE">
        <title>The genome and linkage map of the northern pike (Esox lucius): conserved synteny revealed between the salmonid sister group and the Neoteleostei.</title>
        <authorList>
            <person name="Rondeau E.B."/>
            <person name="Minkley D.R."/>
            <person name="Leong J.S."/>
            <person name="Messmer A.M."/>
            <person name="Jantzen J.R."/>
            <person name="von Schalburg K.R."/>
            <person name="Lemon C."/>
            <person name="Bird N.H."/>
            <person name="Koop B.F."/>
        </authorList>
    </citation>
    <scope>NUCLEOTIDE SEQUENCE</scope>
</reference>
<comment type="subcellular location">
    <subcellularLocation>
        <location evidence="3">Cell junction</location>
        <location evidence="3">Adherens junction</location>
    </subcellularLocation>
    <subcellularLocation>
        <location evidence="2">Cytoplasm</location>
    </subcellularLocation>
    <subcellularLocation>
        <location evidence="1">Nucleus</location>
    </subcellularLocation>
</comment>
<keyword evidence="5" id="KW-0963">Cytoplasm</keyword>